<organism evidence="1 2">
    <name type="scientific">Rozella allomycis (strain CSF55)</name>
    <dbReference type="NCBI Taxonomy" id="988480"/>
    <lineage>
        <taxon>Eukaryota</taxon>
        <taxon>Fungi</taxon>
        <taxon>Fungi incertae sedis</taxon>
        <taxon>Cryptomycota</taxon>
        <taxon>Cryptomycota incertae sedis</taxon>
        <taxon>Rozella</taxon>
    </lineage>
</organism>
<gene>
    <name evidence="1" type="ORF">ROZALSC1DRAFT_25974</name>
</gene>
<accession>A0A4V1IYV2</accession>
<dbReference type="Proteomes" id="UP000281549">
    <property type="component" value="Unassembled WGS sequence"/>
</dbReference>
<dbReference type="EMBL" id="ML007526">
    <property type="protein sequence ID" value="RKP15849.1"/>
    <property type="molecule type" value="Genomic_DNA"/>
</dbReference>
<reference evidence="2" key="1">
    <citation type="journal article" date="2018" name="Nat. Microbiol.">
        <title>Leveraging single-cell genomics to expand the fungal tree of life.</title>
        <authorList>
            <person name="Ahrendt S.R."/>
            <person name="Quandt C.A."/>
            <person name="Ciobanu D."/>
            <person name="Clum A."/>
            <person name="Salamov A."/>
            <person name="Andreopoulos B."/>
            <person name="Cheng J.F."/>
            <person name="Woyke T."/>
            <person name="Pelin A."/>
            <person name="Henrissat B."/>
            <person name="Reynolds N.K."/>
            <person name="Benny G.L."/>
            <person name="Smith M.E."/>
            <person name="James T.Y."/>
            <person name="Grigoriev I.V."/>
        </authorList>
    </citation>
    <scope>NUCLEOTIDE SEQUENCE [LARGE SCALE GENOMIC DNA]</scope>
    <source>
        <strain evidence="2">CSF55</strain>
    </source>
</reference>
<evidence type="ECO:0000313" key="2">
    <source>
        <dbReference type="Proteomes" id="UP000281549"/>
    </source>
</evidence>
<feature type="non-terminal residue" evidence="1">
    <location>
        <position position="249"/>
    </location>
</feature>
<proteinExistence type="predicted"/>
<feature type="non-terminal residue" evidence="1">
    <location>
        <position position="1"/>
    </location>
</feature>
<dbReference type="AlphaFoldDB" id="A0A4V1IYV2"/>
<protein>
    <submittedName>
        <fullName evidence="1">Uncharacterized protein</fullName>
    </submittedName>
</protein>
<sequence length="249" mass="26977">LNANEYTTEIDKGGEIVKGGVQGVEKHIDISQDEGDVGRVEASIEIEFDKPENGIGKENDEGGVDVVMGPEFNHTETEVEEGGVKEQGGVAERIKSKLNKLNKVIIEDDEGGVDVFMGPEFNHIETAEGEGGVKEKGSVFEKTKFNSNDDEGGVDMWMDLEFDQVKQKLEQGGVVERDLDIMKKDDDEGGVDVVMGPEFDQIDIAIEEGGVMGENDKKGGVYELKLNMFANETGIEEGGVMVEGDEKGG</sequence>
<evidence type="ECO:0000313" key="1">
    <source>
        <dbReference type="EMBL" id="RKP15849.1"/>
    </source>
</evidence>
<name>A0A4V1IYV2_ROZAC</name>